<dbReference type="InterPro" id="IPR005186">
    <property type="entry name" value="FlaG"/>
</dbReference>
<keyword evidence="2" id="KW-1185">Reference proteome</keyword>
<keyword evidence="1" id="KW-0282">Flagellum</keyword>
<dbReference type="PANTHER" id="PTHR37166:SF1">
    <property type="entry name" value="PROTEIN FLAG"/>
    <property type="match status" value="1"/>
</dbReference>
<reference evidence="1 2" key="1">
    <citation type="submission" date="2024-03" db="EMBL/GenBank/DDBJ databases">
        <title>Human intestinal bacterial collection.</title>
        <authorList>
            <person name="Pauvert C."/>
            <person name="Hitch T.C.A."/>
            <person name="Clavel T."/>
        </authorList>
    </citation>
    <scope>NUCLEOTIDE SEQUENCE [LARGE SCALE GENOMIC DNA]</scope>
    <source>
        <strain evidence="1 2">CLA-SR-H024</strain>
    </source>
</reference>
<name>A0ABV1EZK5_9BACI</name>
<accession>A0ABV1EZK5</accession>
<proteinExistence type="predicted"/>
<evidence type="ECO:0000313" key="2">
    <source>
        <dbReference type="Proteomes" id="UP001465426"/>
    </source>
</evidence>
<dbReference type="SUPFAM" id="SSF160214">
    <property type="entry name" value="FlaG-like"/>
    <property type="match status" value="1"/>
</dbReference>
<sequence>MIERIGSQQNLYTSRQAENINGIEKTVDSKMDAPLQLYGPKPNKEQLDEVIESINAFMQPSHTSLKFELHEKLNDYYVTVIDDDTKEVVREIPSKKMLDMYAAMKEFMGLVIDEKI</sequence>
<dbReference type="Gene3D" id="3.30.160.170">
    <property type="entry name" value="FlaG-like"/>
    <property type="match status" value="1"/>
</dbReference>
<keyword evidence="1" id="KW-0966">Cell projection</keyword>
<dbReference type="PANTHER" id="PTHR37166">
    <property type="entry name" value="PROTEIN FLAG"/>
    <property type="match status" value="1"/>
</dbReference>
<dbReference type="InterPro" id="IPR035924">
    <property type="entry name" value="FlaG-like_sf"/>
</dbReference>
<protein>
    <submittedName>
        <fullName evidence="1">Flagellar protein FlaG</fullName>
    </submittedName>
</protein>
<dbReference type="RefSeq" id="WP_031540566.1">
    <property type="nucleotide sequence ID" value="NZ_JBBMFN010000008.1"/>
</dbReference>
<comment type="caution">
    <text evidence="1">The sequence shown here is derived from an EMBL/GenBank/DDBJ whole genome shotgun (WGS) entry which is preliminary data.</text>
</comment>
<dbReference type="EMBL" id="JBBMFN010000008">
    <property type="protein sequence ID" value="MEQ2465124.1"/>
    <property type="molecule type" value="Genomic_DNA"/>
</dbReference>
<organism evidence="1 2">
    <name type="scientific">Niallia hominis</name>
    <dbReference type="NCBI Taxonomy" id="3133173"/>
    <lineage>
        <taxon>Bacteria</taxon>
        <taxon>Bacillati</taxon>
        <taxon>Bacillota</taxon>
        <taxon>Bacilli</taxon>
        <taxon>Bacillales</taxon>
        <taxon>Bacillaceae</taxon>
        <taxon>Niallia</taxon>
    </lineage>
</organism>
<dbReference type="Proteomes" id="UP001465426">
    <property type="component" value="Unassembled WGS sequence"/>
</dbReference>
<dbReference type="Pfam" id="PF03646">
    <property type="entry name" value="FlaG"/>
    <property type="match status" value="1"/>
</dbReference>
<gene>
    <name evidence="1" type="primary">flaG</name>
    <name evidence="1" type="ORF">WMO63_05490</name>
</gene>
<keyword evidence="1" id="KW-0969">Cilium</keyword>
<evidence type="ECO:0000313" key="1">
    <source>
        <dbReference type="EMBL" id="MEQ2465124.1"/>
    </source>
</evidence>
<dbReference type="NCBIfam" id="NF005834">
    <property type="entry name" value="PRK07738.1"/>
    <property type="match status" value="1"/>
</dbReference>